<keyword evidence="2 5" id="KW-0678">Repressor</keyword>
<dbReference type="PANTHER" id="PTHR34984">
    <property type="entry name" value="CARBON STORAGE REGULATOR"/>
    <property type="match status" value="1"/>
</dbReference>
<keyword evidence="1 5" id="KW-0963">Cytoplasm</keyword>
<gene>
    <name evidence="5 6" type="primary">csrA</name>
    <name evidence="6" type="ORF">HF838_20260</name>
</gene>
<dbReference type="EMBL" id="JABAGO010000048">
    <property type="protein sequence ID" value="NMF00561.1"/>
    <property type="molecule type" value="Genomic_DNA"/>
</dbReference>
<comment type="similarity">
    <text evidence="5">Belongs to the CsrA/RsmA family.</text>
</comment>
<dbReference type="Proteomes" id="UP000561326">
    <property type="component" value="Unassembled WGS sequence"/>
</dbReference>
<organism evidence="6 7">
    <name type="scientific">Aneurinibacillus aneurinilyticus</name>
    <name type="common">Bacillus aneurinolyticus</name>
    <dbReference type="NCBI Taxonomy" id="1391"/>
    <lineage>
        <taxon>Bacteria</taxon>
        <taxon>Bacillati</taxon>
        <taxon>Bacillota</taxon>
        <taxon>Bacilli</taxon>
        <taxon>Bacillales</taxon>
        <taxon>Paenibacillaceae</taxon>
        <taxon>Aneurinibacillus group</taxon>
        <taxon>Aneurinibacillus</taxon>
    </lineage>
</organism>
<keyword evidence="5" id="KW-1005">Bacterial flagellum biogenesis</keyword>
<dbReference type="FunFam" id="2.60.40.4380:FF:000002">
    <property type="entry name" value="Translational regulator CsrA"/>
    <property type="match status" value="1"/>
</dbReference>
<evidence type="ECO:0000256" key="2">
    <source>
        <dbReference type="ARBA" id="ARBA00022491"/>
    </source>
</evidence>
<evidence type="ECO:0000313" key="7">
    <source>
        <dbReference type="Proteomes" id="UP000561326"/>
    </source>
</evidence>
<dbReference type="GO" id="GO:0005829">
    <property type="term" value="C:cytosol"/>
    <property type="evidence" value="ECO:0007669"/>
    <property type="project" value="TreeGrafter"/>
</dbReference>
<proteinExistence type="inferred from homology"/>
<evidence type="ECO:0000256" key="5">
    <source>
        <dbReference type="HAMAP-Rule" id="MF_00167"/>
    </source>
</evidence>
<comment type="function">
    <text evidence="5">A translational regulator that binds mRNA to regulate translation initiation and/or mRNA stability. Usually binds in the 5'-UTR at or near the Shine-Dalgarno sequence preventing ribosome-binding, thus repressing translation. Its main target seems to be the major flagellin gene, while its function is anatagonized by FliW.</text>
</comment>
<dbReference type="InterPro" id="IPR003751">
    <property type="entry name" value="CsrA"/>
</dbReference>
<evidence type="ECO:0000256" key="4">
    <source>
        <dbReference type="ARBA" id="ARBA00022884"/>
    </source>
</evidence>
<keyword evidence="3 5" id="KW-0810">Translation regulation</keyword>
<dbReference type="GO" id="GO:0044781">
    <property type="term" value="P:bacterial-type flagellum organization"/>
    <property type="evidence" value="ECO:0007669"/>
    <property type="project" value="UniProtKB-KW"/>
</dbReference>
<accession>A0A848D4F3</accession>
<dbReference type="Gene3D" id="2.60.40.4380">
    <property type="entry name" value="Translational regulator CsrA"/>
    <property type="match status" value="1"/>
</dbReference>
<comment type="subunit">
    <text evidence="5">Homodimer; the beta-strands of each monomer intercalate to form a hydrophobic core, while the alpha-helices form wings that extend away from the core.</text>
</comment>
<reference evidence="6 7" key="1">
    <citation type="submission" date="2020-04" db="EMBL/GenBank/DDBJ databases">
        <authorList>
            <person name="Hitch T.C.A."/>
            <person name="Wylensek D."/>
            <person name="Clavel T."/>
        </authorList>
    </citation>
    <scope>NUCLEOTIDE SEQUENCE [LARGE SCALE GENOMIC DNA]</scope>
    <source>
        <strain evidence="6 7">WB01_D5_05</strain>
    </source>
</reference>
<dbReference type="PANTHER" id="PTHR34984:SF1">
    <property type="entry name" value="CARBON STORAGE REGULATOR"/>
    <property type="match status" value="1"/>
</dbReference>
<dbReference type="OrthoDB" id="9809061at2"/>
<dbReference type="GeneID" id="92838737"/>
<protein>
    <recommendedName>
        <fullName evidence="5">Translational regulator CsrA</fullName>
    </recommendedName>
</protein>
<evidence type="ECO:0000256" key="1">
    <source>
        <dbReference type="ARBA" id="ARBA00022490"/>
    </source>
</evidence>
<evidence type="ECO:0000256" key="3">
    <source>
        <dbReference type="ARBA" id="ARBA00022845"/>
    </source>
</evidence>
<dbReference type="NCBIfam" id="NF002469">
    <property type="entry name" value="PRK01712.1"/>
    <property type="match status" value="1"/>
</dbReference>
<dbReference type="HAMAP" id="MF_00167">
    <property type="entry name" value="CsrA"/>
    <property type="match status" value="1"/>
</dbReference>
<keyword evidence="4 5" id="KW-0694">RNA-binding</keyword>
<dbReference type="GO" id="GO:1902208">
    <property type="term" value="P:regulation of bacterial-type flagellum assembly"/>
    <property type="evidence" value="ECO:0007669"/>
    <property type="project" value="UniProtKB-UniRule"/>
</dbReference>
<dbReference type="NCBIfam" id="TIGR00202">
    <property type="entry name" value="csrA"/>
    <property type="match status" value="1"/>
</dbReference>
<name>A0A848D4F3_ANEAE</name>
<sequence length="87" mass="9571">MLVLARKAGESIVIGDNISIKIVSVDGDQVKIGIEAPRHIEIHRKEIYDAIQTENRIAGQAKGINLELLKGIVDRNAVKIEGKSDRE</sequence>
<dbReference type="GO" id="GO:0048027">
    <property type="term" value="F:mRNA 5'-UTR binding"/>
    <property type="evidence" value="ECO:0007669"/>
    <property type="project" value="UniProtKB-UniRule"/>
</dbReference>
<dbReference type="Pfam" id="PF02599">
    <property type="entry name" value="CsrA"/>
    <property type="match status" value="1"/>
</dbReference>
<dbReference type="SUPFAM" id="SSF117130">
    <property type="entry name" value="CsrA-like"/>
    <property type="match status" value="1"/>
</dbReference>
<dbReference type="GO" id="GO:0006402">
    <property type="term" value="P:mRNA catabolic process"/>
    <property type="evidence" value="ECO:0007669"/>
    <property type="project" value="InterPro"/>
</dbReference>
<comment type="subcellular location">
    <subcellularLocation>
        <location evidence="5">Cytoplasm</location>
    </subcellularLocation>
</comment>
<comment type="caution">
    <text evidence="6">The sequence shown here is derived from an EMBL/GenBank/DDBJ whole genome shotgun (WGS) entry which is preliminary data.</text>
</comment>
<dbReference type="AlphaFoldDB" id="A0A848D4F3"/>
<dbReference type="GO" id="GO:0045947">
    <property type="term" value="P:negative regulation of translational initiation"/>
    <property type="evidence" value="ECO:0007669"/>
    <property type="project" value="UniProtKB-UniRule"/>
</dbReference>
<evidence type="ECO:0000313" key="6">
    <source>
        <dbReference type="EMBL" id="NMF00561.1"/>
    </source>
</evidence>
<dbReference type="InterPro" id="IPR036107">
    <property type="entry name" value="CsrA_sf"/>
</dbReference>
<dbReference type="RefSeq" id="WP_021620960.1">
    <property type="nucleotide sequence ID" value="NZ_CABKST010000110.1"/>
</dbReference>
<dbReference type="GO" id="GO:0006109">
    <property type="term" value="P:regulation of carbohydrate metabolic process"/>
    <property type="evidence" value="ECO:0007669"/>
    <property type="project" value="InterPro"/>
</dbReference>